<dbReference type="EMBL" id="JAGEMK010000002">
    <property type="protein sequence ID" value="MBO1751192.1"/>
    <property type="molecule type" value="Genomic_DNA"/>
</dbReference>
<keyword evidence="3" id="KW-1185">Reference proteome</keyword>
<evidence type="ECO:0000259" key="1">
    <source>
        <dbReference type="PROSITE" id="PS51819"/>
    </source>
</evidence>
<dbReference type="PANTHER" id="PTHR36503">
    <property type="entry name" value="BLR2520 PROTEIN"/>
    <property type="match status" value="1"/>
</dbReference>
<sequence>MNRMIFVNLPVKDVGTSRSFYTGLGFGVNEDFSDDRCACVVVSESIYVMLLDRGRFADFVDGEIGDATQATSVINCLSASSRAEVDELVLAAVAHGGAEGRQTEEGPMYGRSFADPDGHAWEVVFMEMPDAG</sequence>
<evidence type="ECO:0000313" key="2">
    <source>
        <dbReference type="EMBL" id="MBO1751192.1"/>
    </source>
</evidence>
<dbReference type="PANTHER" id="PTHR36503:SF2">
    <property type="entry name" value="BLR2408 PROTEIN"/>
    <property type="match status" value="1"/>
</dbReference>
<evidence type="ECO:0000313" key="3">
    <source>
        <dbReference type="Proteomes" id="UP000664209"/>
    </source>
</evidence>
<gene>
    <name evidence="2" type="ORF">J4G33_05185</name>
</gene>
<reference evidence="2" key="1">
    <citation type="submission" date="2021-03" db="EMBL/GenBank/DDBJ databases">
        <title>Actinotalea soli sp. nov., isolated from soil.</title>
        <authorList>
            <person name="Ping W."/>
            <person name="Zhang J."/>
        </authorList>
    </citation>
    <scope>NUCLEOTIDE SEQUENCE</scope>
    <source>
        <strain evidence="2">BY-33</strain>
    </source>
</reference>
<dbReference type="AlphaFoldDB" id="A0A939RSG5"/>
<dbReference type="SUPFAM" id="SSF54593">
    <property type="entry name" value="Glyoxalase/Bleomycin resistance protein/Dihydroxybiphenyl dioxygenase"/>
    <property type="match status" value="1"/>
</dbReference>
<dbReference type="PROSITE" id="PS51819">
    <property type="entry name" value="VOC"/>
    <property type="match status" value="1"/>
</dbReference>
<organism evidence="2 3">
    <name type="scientific">Actinotalea soli</name>
    <dbReference type="NCBI Taxonomy" id="2819234"/>
    <lineage>
        <taxon>Bacteria</taxon>
        <taxon>Bacillati</taxon>
        <taxon>Actinomycetota</taxon>
        <taxon>Actinomycetes</taxon>
        <taxon>Micrococcales</taxon>
        <taxon>Cellulomonadaceae</taxon>
        <taxon>Actinotalea</taxon>
    </lineage>
</organism>
<dbReference type="Gene3D" id="3.10.180.10">
    <property type="entry name" value="2,3-Dihydroxybiphenyl 1,2-Dioxygenase, domain 1"/>
    <property type="match status" value="1"/>
</dbReference>
<comment type="caution">
    <text evidence="2">The sequence shown here is derived from an EMBL/GenBank/DDBJ whole genome shotgun (WGS) entry which is preliminary data.</text>
</comment>
<name>A0A939RSG5_9CELL</name>
<accession>A0A939RSG5</accession>
<dbReference type="InterPro" id="IPR037523">
    <property type="entry name" value="VOC_core"/>
</dbReference>
<dbReference type="Proteomes" id="UP000664209">
    <property type="component" value="Unassembled WGS sequence"/>
</dbReference>
<proteinExistence type="predicted"/>
<protein>
    <submittedName>
        <fullName evidence="2">Glyoxalase</fullName>
    </submittedName>
</protein>
<dbReference type="RefSeq" id="WP_208054871.1">
    <property type="nucleotide sequence ID" value="NZ_JAGEMK010000002.1"/>
</dbReference>
<dbReference type="Pfam" id="PF22677">
    <property type="entry name" value="Ble-like_N"/>
    <property type="match status" value="1"/>
</dbReference>
<feature type="domain" description="VOC" evidence="1">
    <location>
        <begin position="3"/>
        <end position="126"/>
    </location>
</feature>
<dbReference type="InterPro" id="IPR053863">
    <property type="entry name" value="Glyoxy/Ble-like_N"/>
</dbReference>
<dbReference type="InterPro" id="IPR029068">
    <property type="entry name" value="Glyas_Bleomycin-R_OHBP_Dase"/>
</dbReference>